<proteinExistence type="inferred from homology"/>
<evidence type="ECO:0000256" key="15">
    <source>
        <dbReference type="SAM" id="Phobius"/>
    </source>
</evidence>
<feature type="transmembrane region" description="Helical" evidence="15">
    <location>
        <begin position="226"/>
        <end position="249"/>
    </location>
</feature>
<dbReference type="WBParaSite" id="nOo.2.0.1.t00178-RA">
    <property type="protein sequence ID" value="nOo.2.0.1.t00178-RA"/>
    <property type="gene ID" value="nOo.2.0.1.g00178"/>
</dbReference>
<dbReference type="Pfam" id="PF06916">
    <property type="entry name" value="FAM210A-B_dom"/>
    <property type="match status" value="1"/>
</dbReference>
<dbReference type="OrthoDB" id="5874039at2759"/>
<dbReference type="GO" id="GO:0005789">
    <property type="term" value="C:endoplasmic reticulum membrane"/>
    <property type="evidence" value="ECO:0007669"/>
    <property type="project" value="UniProtKB-SubCell"/>
</dbReference>
<evidence type="ECO:0000313" key="18">
    <source>
        <dbReference type="EMBL" id="VDK61548.1"/>
    </source>
</evidence>
<evidence type="ECO:0000256" key="11">
    <source>
        <dbReference type="ARBA" id="ARBA00022989"/>
    </source>
</evidence>
<accession>A0A182DX08</accession>
<dbReference type="AlphaFoldDB" id="A0A182DX08"/>
<reference evidence="20" key="1">
    <citation type="submission" date="2016-06" db="UniProtKB">
        <authorList>
            <consortium name="WormBaseParasite"/>
        </authorList>
    </citation>
    <scope>IDENTIFICATION</scope>
</reference>
<evidence type="ECO:0000256" key="9">
    <source>
        <dbReference type="ARBA" id="ARBA00022824"/>
    </source>
</evidence>
<comment type="function">
    <text evidence="1">TRAP proteins are part of a complex whose function is to bind calcium to the ER membrane and thereby regulate the retention of ER resident proteins.</text>
</comment>
<keyword evidence="7 15" id="KW-0812">Transmembrane</keyword>
<evidence type="ECO:0000256" key="16">
    <source>
        <dbReference type="SAM" id="SignalP"/>
    </source>
</evidence>
<evidence type="ECO:0000256" key="3">
    <source>
        <dbReference type="ARBA" id="ARBA00009294"/>
    </source>
</evidence>
<evidence type="ECO:0000313" key="20">
    <source>
        <dbReference type="WBParaSite" id="nOo.2.0.1.t00178-RA"/>
    </source>
</evidence>
<sequence>MIWRFVILASFVIGTGAVTCESPNHSAVAFSTTDAFFHFSTTYIIEFNLQCANNVKDMAVYGVVNGRIYQAAISEETSKHQISWQLEHDESAAQTFNVVIYDDDGLTAYRKAERSHDDTSKVKSLFTVQLKHPREKFINLEPVKIGRVALMHNRTIRFIDFQDVSFIRDTVAYGQFREQMFAKKHDISFSENDEKLKRAEEAIQKEHRERKPTGLFAKLKYYLKRYWYIAIPIHIANCVVWFIILYITVKSGLDIVALLKKCHVPDYVVDRVESVPPNAGVAVVAFLLYKRQHFTISWYIPTVGKLCVACTASNLGN</sequence>
<comment type="subcellular location">
    <subcellularLocation>
        <location evidence="2">Endoplasmic reticulum membrane</location>
        <topology evidence="2">Single-pass type I membrane protein</topology>
    </subcellularLocation>
</comment>
<gene>
    <name evidence="18" type="ORF">NOO_LOCUS178</name>
</gene>
<evidence type="ECO:0000256" key="5">
    <source>
        <dbReference type="ARBA" id="ARBA00014387"/>
    </source>
</evidence>
<keyword evidence="9" id="KW-0256">Endoplasmic reticulum</keyword>
<keyword evidence="11 15" id="KW-1133">Transmembrane helix</keyword>
<evidence type="ECO:0000256" key="7">
    <source>
        <dbReference type="ARBA" id="ARBA00022692"/>
    </source>
</evidence>
<feature type="chain" id="PRO_5043137137" description="Translocon-associated protein subunit delta" evidence="16">
    <location>
        <begin position="18"/>
        <end position="317"/>
    </location>
</feature>
<name>A0A182DX08_ONCOC</name>
<comment type="subunit">
    <text evidence="4">Heterotetramer of TRAP-alpha, TRAP-beta, TRAP-delta and TRAP-gamma.</text>
</comment>
<feature type="signal peptide" evidence="16">
    <location>
        <begin position="1"/>
        <end position="17"/>
    </location>
</feature>
<dbReference type="PANTHER" id="PTHR12731">
    <property type="entry name" value="TRANSLOCON-ASSOCIATED PROTEIN, DELTA SUBUNIT"/>
    <property type="match status" value="1"/>
</dbReference>
<keyword evidence="19" id="KW-1185">Reference proteome</keyword>
<comment type="similarity">
    <text evidence="3">Belongs to the TRAP-delta family.</text>
</comment>
<dbReference type="PANTHER" id="PTHR12731:SF1">
    <property type="entry name" value="TRANSLOCON-ASSOCIATED PROTEIN SUBUNIT DELTA"/>
    <property type="match status" value="1"/>
</dbReference>
<evidence type="ECO:0000256" key="4">
    <source>
        <dbReference type="ARBA" id="ARBA00011819"/>
    </source>
</evidence>
<organism evidence="20">
    <name type="scientific">Onchocerca ochengi</name>
    <name type="common">Filarial nematode worm</name>
    <dbReference type="NCBI Taxonomy" id="42157"/>
    <lineage>
        <taxon>Eukaryota</taxon>
        <taxon>Metazoa</taxon>
        <taxon>Ecdysozoa</taxon>
        <taxon>Nematoda</taxon>
        <taxon>Chromadorea</taxon>
        <taxon>Rhabditida</taxon>
        <taxon>Spirurina</taxon>
        <taxon>Spiruromorpha</taxon>
        <taxon>Filarioidea</taxon>
        <taxon>Onchocercidae</taxon>
        <taxon>Onchocerca</taxon>
    </lineage>
</organism>
<dbReference type="STRING" id="42157.A0A182DX08"/>
<dbReference type="InterPro" id="IPR009688">
    <property type="entry name" value="FAM210A/B-like_dom"/>
</dbReference>
<evidence type="ECO:0000259" key="17">
    <source>
        <dbReference type="Pfam" id="PF06916"/>
    </source>
</evidence>
<evidence type="ECO:0000256" key="10">
    <source>
        <dbReference type="ARBA" id="ARBA00022843"/>
    </source>
</evidence>
<keyword evidence="10" id="KW-0832">Ubl conjugation</keyword>
<dbReference type="Pfam" id="PF05404">
    <property type="entry name" value="TRAP-delta"/>
    <property type="match status" value="1"/>
</dbReference>
<evidence type="ECO:0000256" key="14">
    <source>
        <dbReference type="ARBA" id="ARBA00031791"/>
    </source>
</evidence>
<feature type="domain" description="DUF1279" evidence="17">
    <location>
        <begin position="218"/>
        <end position="291"/>
    </location>
</feature>
<keyword evidence="12 15" id="KW-0472">Membrane</keyword>
<dbReference type="EMBL" id="UYRW01000014">
    <property type="protein sequence ID" value="VDK61548.1"/>
    <property type="molecule type" value="Genomic_DNA"/>
</dbReference>
<evidence type="ECO:0000256" key="2">
    <source>
        <dbReference type="ARBA" id="ARBA00004115"/>
    </source>
</evidence>
<evidence type="ECO:0000313" key="19">
    <source>
        <dbReference type="Proteomes" id="UP000271087"/>
    </source>
</evidence>
<reference evidence="18 19" key="2">
    <citation type="submission" date="2018-08" db="EMBL/GenBank/DDBJ databases">
        <authorList>
            <person name="Laetsch R D."/>
            <person name="Stevens L."/>
            <person name="Kumar S."/>
            <person name="Blaxter L. M."/>
        </authorList>
    </citation>
    <scope>NUCLEOTIDE SEQUENCE [LARGE SCALE GENOMIC DNA]</scope>
</reference>
<evidence type="ECO:0000256" key="8">
    <source>
        <dbReference type="ARBA" id="ARBA00022729"/>
    </source>
</evidence>
<evidence type="ECO:0000256" key="13">
    <source>
        <dbReference type="ARBA" id="ARBA00023157"/>
    </source>
</evidence>
<evidence type="ECO:0000256" key="1">
    <source>
        <dbReference type="ARBA" id="ARBA00002838"/>
    </source>
</evidence>
<keyword evidence="6" id="KW-1017">Isopeptide bond</keyword>
<evidence type="ECO:0000256" key="6">
    <source>
        <dbReference type="ARBA" id="ARBA00022499"/>
    </source>
</evidence>
<protein>
    <recommendedName>
        <fullName evidence="5">Translocon-associated protein subunit delta</fullName>
    </recommendedName>
    <alternativeName>
        <fullName evidence="14">Signal sequence receptor subunit delta</fullName>
    </alternativeName>
</protein>
<dbReference type="Proteomes" id="UP000271087">
    <property type="component" value="Unassembled WGS sequence"/>
</dbReference>
<keyword evidence="13" id="KW-1015">Disulfide bond</keyword>
<keyword evidence="8 16" id="KW-0732">Signal</keyword>
<evidence type="ECO:0000256" key="12">
    <source>
        <dbReference type="ARBA" id="ARBA00023136"/>
    </source>
</evidence>
<dbReference type="InterPro" id="IPR008855">
    <property type="entry name" value="TRAP-delta"/>
</dbReference>